<feature type="region of interest" description="Disordered" evidence="1">
    <location>
        <begin position="68"/>
        <end position="298"/>
    </location>
</feature>
<protein>
    <submittedName>
        <fullName evidence="3">Uncharacterized protein</fullName>
    </submittedName>
</protein>
<dbReference type="AlphaFoldDB" id="A0A2K2HBE0"/>
<sequence>MQMLGATGGLMIMVYYLLMLVLSILVPFFVWRIWKWSYATSQELKQLNEKFDQLLTLQQAGVPVEEATESASVTTAFAPAAWEPEEEKTDPPPAEQDDNDPLAAAFDLDEATEQEQEPPATGQTTEMEPAAVTETAADDSPRETGFEFAVSPEEAFGEETTEESQAPAADAFAFEEEQTGGDADPFAEDSDSRESLETAFGGDDSALEFTEDEDAEAANLDQQFDSAFNHEESAEEDSATETADDPFTGFGEQPSAEEEPTPGAPAEEPVAAPAEEAAVAETEPAEEKPAIIALEPDPQRPTVKLARCGQCDHKLAYKETLSGKKARCPSCRSAFVLP</sequence>
<evidence type="ECO:0000313" key="4">
    <source>
        <dbReference type="Proteomes" id="UP000236340"/>
    </source>
</evidence>
<feature type="compositionally biased region" description="Low complexity" evidence="1">
    <location>
        <begin position="163"/>
        <end position="172"/>
    </location>
</feature>
<reference evidence="3 4" key="1">
    <citation type="journal article" date="2018" name="Genome Announc.">
        <title>Genome Sequence of Geothermobacter sp. HR-1 Iron Reducer from the Loihi Seamount.</title>
        <authorList>
            <person name="Smith H."/>
            <person name="Abuyen K."/>
            <person name="Tremblay J."/>
            <person name="Savalia P."/>
            <person name="Perez-Rodriguez I."/>
            <person name="Emerson D."/>
            <person name="Tully B."/>
            <person name="Amend J."/>
        </authorList>
    </citation>
    <scope>NUCLEOTIDE SEQUENCE [LARGE SCALE GENOMIC DNA]</scope>
    <source>
        <strain evidence="3 4">HR-1</strain>
    </source>
</reference>
<organism evidence="3 4">
    <name type="scientific">Geothermobacter hydrogeniphilus</name>
    <dbReference type="NCBI Taxonomy" id="1969733"/>
    <lineage>
        <taxon>Bacteria</taxon>
        <taxon>Pseudomonadati</taxon>
        <taxon>Thermodesulfobacteriota</taxon>
        <taxon>Desulfuromonadia</taxon>
        <taxon>Desulfuromonadales</taxon>
        <taxon>Geothermobacteraceae</taxon>
        <taxon>Geothermobacter</taxon>
    </lineage>
</organism>
<feature type="compositionally biased region" description="Acidic residues" evidence="1">
    <location>
        <begin position="173"/>
        <end position="189"/>
    </location>
</feature>
<accession>A0A2K2HBE0</accession>
<name>A0A2K2HBE0_9BACT</name>
<keyword evidence="2" id="KW-0812">Transmembrane</keyword>
<keyword evidence="2" id="KW-0472">Membrane</keyword>
<keyword evidence="2" id="KW-1133">Transmembrane helix</keyword>
<feature type="compositionally biased region" description="Acidic residues" evidence="1">
    <location>
        <begin position="233"/>
        <end position="244"/>
    </location>
</feature>
<dbReference type="Proteomes" id="UP000236340">
    <property type="component" value="Unassembled WGS sequence"/>
</dbReference>
<feature type="compositionally biased region" description="Low complexity" evidence="1">
    <location>
        <begin position="264"/>
        <end position="282"/>
    </location>
</feature>
<feature type="compositionally biased region" description="Acidic residues" evidence="1">
    <location>
        <begin position="107"/>
        <end position="116"/>
    </location>
</feature>
<comment type="caution">
    <text evidence="3">The sequence shown here is derived from an EMBL/GenBank/DDBJ whole genome shotgun (WGS) entry which is preliminary data.</text>
</comment>
<feature type="compositionally biased region" description="Acidic residues" evidence="1">
    <location>
        <begin position="205"/>
        <end position="216"/>
    </location>
</feature>
<feature type="transmembrane region" description="Helical" evidence="2">
    <location>
        <begin position="12"/>
        <end position="34"/>
    </location>
</feature>
<evidence type="ECO:0000256" key="2">
    <source>
        <dbReference type="SAM" id="Phobius"/>
    </source>
</evidence>
<evidence type="ECO:0000313" key="3">
    <source>
        <dbReference type="EMBL" id="PNU20577.1"/>
    </source>
</evidence>
<evidence type="ECO:0000256" key="1">
    <source>
        <dbReference type="SAM" id="MobiDB-lite"/>
    </source>
</evidence>
<gene>
    <name evidence="3" type="ORF">C2E25_06790</name>
</gene>
<proteinExistence type="predicted"/>
<dbReference type="EMBL" id="PPFX01000011">
    <property type="protein sequence ID" value="PNU20577.1"/>
    <property type="molecule type" value="Genomic_DNA"/>
</dbReference>